<keyword evidence="2" id="KW-1185">Reference proteome</keyword>
<accession>A0A8T1VWE0</accession>
<sequence length="480" mass="52943">MASSLTSVVVVAQSHEGISELSHVTATLSAYLDCSSTLPLARACAVGSVSLLQRIWEISKTSESAIDSWCRPTNTWCPSRLLWTNQFYYQDQFAKGMIAACKGGYASTVEWLLNHFSACVVPPAAVEAAAQRGHREILRLLLDVHMKHKALTRPGARTQGDKPHQVKFWESNVLLAAAMGGHGDLVIWLYTDVFNGFYMHSNEEAVNELARHGDYDSVRRLVASGWPLPRLDFAAEGGNVVIVQWLLNQHRDTGKQWALRNAARNGHLAVVKLLANDDFVTLDGQAFCGAAENGHLRVVQWLKEQNLGWNTASKAIDLAASNGHLDIVQYLHNECHASCTALTMRNAVSNGHLDIVQWLYGKFKDDLNVDLLAVGTKEQMNTAIMDVAAGHGHLHVLKYLHKIAMSMDAFETRSVNEKTVPICTPAAMQLAAAGGYLNVMQWLHAHYWTKPSVDVMDAAAANGHLHIVKYLHQHNLAPLQ</sequence>
<gene>
    <name evidence="1" type="ORF">PHYBOEH_009564</name>
</gene>
<dbReference type="PANTHER" id="PTHR46586:SF3">
    <property type="entry name" value="ANKYRIN REPEAT-CONTAINING PROTEIN"/>
    <property type="match status" value="1"/>
</dbReference>
<proteinExistence type="predicted"/>
<dbReference type="AlphaFoldDB" id="A0A8T1VWE0"/>
<dbReference type="Pfam" id="PF12796">
    <property type="entry name" value="Ank_2"/>
    <property type="match status" value="1"/>
</dbReference>
<dbReference type="InterPro" id="IPR052050">
    <property type="entry name" value="SecEffector_AnkRepeat"/>
</dbReference>
<dbReference type="PANTHER" id="PTHR46586">
    <property type="entry name" value="ANKYRIN REPEAT-CONTAINING PROTEIN"/>
    <property type="match status" value="1"/>
</dbReference>
<dbReference type="EMBL" id="JAGDFL010000604">
    <property type="protein sequence ID" value="KAG7384329.1"/>
    <property type="molecule type" value="Genomic_DNA"/>
</dbReference>
<evidence type="ECO:0000313" key="2">
    <source>
        <dbReference type="Proteomes" id="UP000693981"/>
    </source>
</evidence>
<protein>
    <recommendedName>
        <fullName evidence="3">Ankyrin repeat-containing domain</fullName>
    </recommendedName>
</protein>
<organism evidence="1 2">
    <name type="scientific">Phytophthora boehmeriae</name>
    <dbReference type="NCBI Taxonomy" id="109152"/>
    <lineage>
        <taxon>Eukaryota</taxon>
        <taxon>Sar</taxon>
        <taxon>Stramenopiles</taxon>
        <taxon>Oomycota</taxon>
        <taxon>Peronosporomycetes</taxon>
        <taxon>Peronosporales</taxon>
        <taxon>Peronosporaceae</taxon>
        <taxon>Phytophthora</taxon>
    </lineage>
</organism>
<evidence type="ECO:0008006" key="3">
    <source>
        <dbReference type="Google" id="ProtNLM"/>
    </source>
</evidence>
<dbReference type="Proteomes" id="UP000693981">
    <property type="component" value="Unassembled WGS sequence"/>
</dbReference>
<evidence type="ECO:0000313" key="1">
    <source>
        <dbReference type="EMBL" id="KAG7384329.1"/>
    </source>
</evidence>
<comment type="caution">
    <text evidence="1">The sequence shown here is derived from an EMBL/GenBank/DDBJ whole genome shotgun (WGS) entry which is preliminary data.</text>
</comment>
<dbReference type="InterPro" id="IPR002110">
    <property type="entry name" value="Ankyrin_rpt"/>
</dbReference>
<dbReference type="OrthoDB" id="90993at2759"/>
<reference evidence="1" key="1">
    <citation type="submission" date="2021-02" db="EMBL/GenBank/DDBJ databases">
        <authorList>
            <person name="Palmer J.M."/>
        </authorList>
    </citation>
    <scope>NUCLEOTIDE SEQUENCE</scope>
    <source>
        <strain evidence="1">SCRP23</strain>
    </source>
</reference>
<name>A0A8T1VWE0_9STRA</name>
<dbReference type="SMART" id="SM00248">
    <property type="entry name" value="ANK"/>
    <property type="match status" value="4"/>
</dbReference>